<dbReference type="InterPro" id="IPR021122">
    <property type="entry name" value="RNA_ligase_dom_REL/Rnl2"/>
</dbReference>
<sequence length="378" mass="42688">MTFAADAVNGENGLPRPKDNLFPKISGKHEDFLSQLQKLKYEGKLPSTLEVEGTVKLHGMHADIVYDLHDEFADEAAMTKSILFQSRNRICAADENQQGWPRDIAQFPDALNYLKKRVLTRFEERNPDKVINKAFPLIIAGEWIGGRVQRGVGLAELSNRFVILSIQVNGIWQKDEDFADIEAEKAAIYSVFRARQMKLKFDTSNITADHPILFEMQRLADEVEKACPFAAAFGIKNSRGEGVVWKPGVPEARADAKYWLKTKGPICGKENRIDPVRIAADAARNLTIGDAATRWVTSRRIEQGFEYLLEMDIDPNKQTSIKEYINWVVNDVLVEEHNGIARYKNQFANAEQAVKKKVGYLARNAFLEQMKECGADLA</sequence>
<dbReference type="SUPFAM" id="SSF56091">
    <property type="entry name" value="DNA ligase/mRNA capping enzyme, catalytic domain"/>
    <property type="match status" value="1"/>
</dbReference>
<accession>A0ABR0RLC9</accession>
<protein>
    <recommendedName>
        <fullName evidence="2">RNA ligase domain-containing protein</fullName>
    </recommendedName>
</protein>
<organism evidence="3 4">
    <name type="scientific">Knufia obscura</name>
    <dbReference type="NCBI Taxonomy" id="1635080"/>
    <lineage>
        <taxon>Eukaryota</taxon>
        <taxon>Fungi</taxon>
        <taxon>Dikarya</taxon>
        <taxon>Ascomycota</taxon>
        <taxon>Pezizomycotina</taxon>
        <taxon>Eurotiomycetes</taxon>
        <taxon>Chaetothyriomycetidae</taxon>
        <taxon>Chaetothyriales</taxon>
        <taxon>Trichomeriaceae</taxon>
        <taxon>Knufia</taxon>
    </lineage>
</organism>
<dbReference type="Gene3D" id="3.30.470.30">
    <property type="entry name" value="DNA ligase/mRNA capping enzyme"/>
    <property type="match status" value="1"/>
</dbReference>
<dbReference type="EMBL" id="JAVHJV010000007">
    <property type="protein sequence ID" value="KAK5941417.1"/>
    <property type="molecule type" value="Genomic_DNA"/>
</dbReference>
<gene>
    <name evidence="3" type="ORF">PMZ80_006695</name>
</gene>
<feature type="domain" description="RNA ligase" evidence="2">
    <location>
        <begin position="50"/>
        <end position="262"/>
    </location>
</feature>
<dbReference type="Pfam" id="PF09414">
    <property type="entry name" value="RNA_ligase"/>
    <property type="match status" value="1"/>
</dbReference>
<evidence type="ECO:0000313" key="3">
    <source>
        <dbReference type="EMBL" id="KAK5941417.1"/>
    </source>
</evidence>
<evidence type="ECO:0000259" key="2">
    <source>
        <dbReference type="Pfam" id="PF09414"/>
    </source>
</evidence>
<keyword evidence="4" id="KW-1185">Reference proteome</keyword>
<evidence type="ECO:0000256" key="1">
    <source>
        <dbReference type="SAM" id="MobiDB-lite"/>
    </source>
</evidence>
<feature type="region of interest" description="Disordered" evidence="1">
    <location>
        <begin position="1"/>
        <end position="21"/>
    </location>
</feature>
<evidence type="ECO:0000313" key="4">
    <source>
        <dbReference type="Proteomes" id="UP001334248"/>
    </source>
</evidence>
<reference evidence="3 4" key="1">
    <citation type="journal article" date="2023" name="Res Sq">
        <title>Genomic and morphological characterization of Knufia obscura isolated from the Mars 2020 spacecraft assembly facility.</title>
        <authorList>
            <person name="Chander A.M."/>
            <person name="Teixeira M.M."/>
            <person name="Singh N.K."/>
            <person name="Williams M.P."/>
            <person name="Parker C.W."/>
            <person name="Leo P."/>
            <person name="Stajich J.E."/>
            <person name="Torok T."/>
            <person name="Tighe S."/>
            <person name="Mason C.E."/>
            <person name="Venkateswaran K."/>
        </authorList>
    </citation>
    <scope>NUCLEOTIDE SEQUENCE [LARGE SCALE GENOMIC DNA]</scope>
    <source>
        <strain evidence="3 4">CCFEE 5817</strain>
    </source>
</reference>
<dbReference type="RefSeq" id="XP_064729507.1">
    <property type="nucleotide sequence ID" value="XM_064875107.1"/>
</dbReference>
<comment type="caution">
    <text evidence="3">The sequence shown here is derived from an EMBL/GenBank/DDBJ whole genome shotgun (WGS) entry which is preliminary data.</text>
</comment>
<name>A0ABR0RLC9_9EURO</name>
<dbReference type="Proteomes" id="UP001334248">
    <property type="component" value="Unassembled WGS sequence"/>
</dbReference>
<dbReference type="GeneID" id="90000144"/>
<proteinExistence type="predicted"/>